<sequence length="332" mass="38390">MSGLSDKIFNVVHYVANKVQRPAVILLYHRVTKLMQDPQELAVSPANYDAHLAHLAAEYNVLDATQFLDHVINKKPFPERAVFITFDDGYADNYHEALPLHAKHEVPALFYITTSKLNTPYELWWDDLERVLLTTDPLPLKLDVNIAGQAWEYPTDSFSAITETYYALQQVLRFCKPDVIESVMAQLYDWAGTTAEGRPTHRMMTWDELKVMSQSPYVTIGCHTHRHPAVGMLSYDEQLSEIGESKRLLEEHLRIPIEHFSYPFGSRKFLGSKRYYNADSIKASKALGLKMVCANYHGQVHSWSNSYALPRILVRNWELPEFKNKMQQFFKY</sequence>
<evidence type="ECO:0000313" key="4">
    <source>
        <dbReference type="Proteomes" id="UP000260644"/>
    </source>
</evidence>
<dbReference type="Gene3D" id="3.20.20.370">
    <property type="entry name" value="Glycoside hydrolase/deacetylase"/>
    <property type="match status" value="1"/>
</dbReference>
<dbReference type="PANTHER" id="PTHR34216">
    <property type="match status" value="1"/>
</dbReference>
<dbReference type="CDD" id="cd10918">
    <property type="entry name" value="CE4_NodB_like_5s_6s"/>
    <property type="match status" value="1"/>
</dbReference>
<dbReference type="EMBL" id="QPMM01000020">
    <property type="protein sequence ID" value="RFS18719.1"/>
    <property type="molecule type" value="Genomic_DNA"/>
</dbReference>
<proteinExistence type="predicted"/>
<dbReference type="Proteomes" id="UP000260644">
    <property type="component" value="Unassembled WGS sequence"/>
</dbReference>
<evidence type="ECO:0000256" key="1">
    <source>
        <dbReference type="ARBA" id="ARBA00022729"/>
    </source>
</evidence>
<evidence type="ECO:0000259" key="2">
    <source>
        <dbReference type="PROSITE" id="PS51677"/>
    </source>
</evidence>
<dbReference type="GO" id="GO:0005975">
    <property type="term" value="P:carbohydrate metabolic process"/>
    <property type="evidence" value="ECO:0007669"/>
    <property type="project" value="InterPro"/>
</dbReference>
<comment type="caution">
    <text evidence="3">The sequence shown here is derived from an EMBL/GenBank/DDBJ whole genome shotgun (WGS) entry which is preliminary data.</text>
</comment>
<name>A0A3E1Y205_9BACT</name>
<organism evidence="3 4">
    <name type="scientific">Chitinophaga silvatica</name>
    <dbReference type="NCBI Taxonomy" id="2282649"/>
    <lineage>
        <taxon>Bacteria</taxon>
        <taxon>Pseudomonadati</taxon>
        <taxon>Bacteroidota</taxon>
        <taxon>Chitinophagia</taxon>
        <taxon>Chitinophagales</taxon>
        <taxon>Chitinophagaceae</taxon>
        <taxon>Chitinophaga</taxon>
    </lineage>
</organism>
<dbReference type="OrthoDB" id="9778320at2"/>
<dbReference type="InterPro" id="IPR011330">
    <property type="entry name" value="Glyco_hydro/deAcase_b/a-brl"/>
</dbReference>
<keyword evidence="1" id="KW-0732">Signal</keyword>
<accession>A0A3E1Y205</accession>
<feature type="domain" description="NodB homology" evidence="2">
    <location>
        <begin position="80"/>
        <end position="332"/>
    </location>
</feature>
<dbReference type="InterPro" id="IPR051398">
    <property type="entry name" value="Polysacch_Deacetylase"/>
</dbReference>
<dbReference type="SUPFAM" id="SSF88713">
    <property type="entry name" value="Glycoside hydrolase/deacetylase"/>
    <property type="match status" value="1"/>
</dbReference>
<dbReference type="AlphaFoldDB" id="A0A3E1Y205"/>
<protein>
    <recommendedName>
        <fullName evidence="2">NodB homology domain-containing protein</fullName>
    </recommendedName>
</protein>
<dbReference type="PROSITE" id="PS51677">
    <property type="entry name" value="NODB"/>
    <property type="match status" value="1"/>
</dbReference>
<dbReference type="PANTHER" id="PTHR34216:SF7">
    <property type="entry name" value="POLY-BETA-1,6-N-ACETYL-D-GLUCOSAMINE N-DEACETYLASE"/>
    <property type="match status" value="1"/>
</dbReference>
<reference evidence="3 4" key="1">
    <citation type="submission" date="2018-07" db="EMBL/GenBank/DDBJ databases">
        <title>Chitinophaga K2CV101002-2 sp. nov., isolated from a monsoon evergreen broad-leaved forest soil.</title>
        <authorList>
            <person name="Lv Y."/>
        </authorList>
    </citation>
    <scope>NUCLEOTIDE SEQUENCE [LARGE SCALE GENOMIC DNA]</scope>
    <source>
        <strain evidence="3 4">GDMCC 1.1288</strain>
    </source>
</reference>
<dbReference type="RefSeq" id="WP_116978958.1">
    <property type="nucleotide sequence ID" value="NZ_QPMM01000020.1"/>
</dbReference>
<dbReference type="GO" id="GO:0016810">
    <property type="term" value="F:hydrolase activity, acting on carbon-nitrogen (but not peptide) bonds"/>
    <property type="evidence" value="ECO:0007669"/>
    <property type="project" value="InterPro"/>
</dbReference>
<dbReference type="Pfam" id="PF01522">
    <property type="entry name" value="Polysacc_deac_1"/>
    <property type="match status" value="2"/>
</dbReference>
<evidence type="ECO:0000313" key="3">
    <source>
        <dbReference type="EMBL" id="RFS18719.1"/>
    </source>
</evidence>
<gene>
    <name evidence="3" type="ORF">DVR12_27125</name>
</gene>
<dbReference type="InterPro" id="IPR002509">
    <property type="entry name" value="NODB_dom"/>
</dbReference>
<keyword evidence="4" id="KW-1185">Reference proteome</keyword>